<dbReference type="InterPro" id="IPR053090">
    <property type="entry name" value="Centromere_KNL-2_homolog"/>
</dbReference>
<name>A0ABM4ULI0_COFAR</name>
<feature type="domain" description="SANTA" evidence="2">
    <location>
        <begin position="24"/>
        <end position="116"/>
    </location>
</feature>
<feature type="region of interest" description="Disordered" evidence="1">
    <location>
        <begin position="227"/>
        <end position="247"/>
    </location>
</feature>
<feature type="compositionally biased region" description="Basic residues" evidence="1">
    <location>
        <begin position="302"/>
        <end position="312"/>
    </location>
</feature>
<accession>A0ABM4ULI0</accession>
<evidence type="ECO:0000313" key="3">
    <source>
        <dbReference type="Proteomes" id="UP001652660"/>
    </source>
</evidence>
<feature type="region of interest" description="Disordered" evidence="1">
    <location>
        <begin position="400"/>
        <end position="426"/>
    </location>
</feature>
<evidence type="ECO:0000256" key="1">
    <source>
        <dbReference type="SAM" id="MobiDB-lite"/>
    </source>
</evidence>
<dbReference type="RefSeq" id="XP_071908125.1">
    <property type="nucleotide sequence ID" value="XM_072052024.1"/>
</dbReference>
<dbReference type="InterPro" id="IPR015216">
    <property type="entry name" value="SANTA"/>
</dbReference>
<dbReference type="RefSeq" id="XP_071908127.1">
    <property type="nucleotide sequence ID" value="XM_072052026.1"/>
</dbReference>
<proteinExistence type="predicted"/>
<sequence length="426" mass="47444">MQMTTPSTPNNCTSTSRSYFQTTVGLSDWWLVKAEKDFRGKRLAIAGIPHRDEQALRVFSSAPILKRHDLFNLETADGVWIIIKGLINKARTEENGFPSEVFDHFIIGFPPYWEEYALNCFGGESPTMGAAQSNCDSENLSPEAGIVVPVTVDFTGCPRINHKNASSEEAEDDNCKKNSSIEDSPAGGRNESSSKSKSGGAQPSDAVSQQESRVLAKFRHSDCYCRDESGLSPMVPEASGKELSSSNCSIEQMETLELSGNSLDDNVRQRLAQAGFEENSDPPSDQANMFTDEDRKQDQKNKRIRKRARKVMHSPSSLGGVGKKTERNAGASKRPIPNPANFSVKKGSPITRKKKEESFIALPESLSLQRSRSGRLLLPTMQFWRNQRAVYDADRRIMGIKDPQLNQHTKGSRSEPQTQRKKRQLR</sequence>
<organism evidence="3 6">
    <name type="scientific">Coffea arabica</name>
    <name type="common">Arabian coffee</name>
    <dbReference type="NCBI Taxonomy" id="13443"/>
    <lineage>
        <taxon>Eukaryota</taxon>
        <taxon>Viridiplantae</taxon>
        <taxon>Streptophyta</taxon>
        <taxon>Embryophyta</taxon>
        <taxon>Tracheophyta</taxon>
        <taxon>Spermatophyta</taxon>
        <taxon>Magnoliopsida</taxon>
        <taxon>eudicotyledons</taxon>
        <taxon>Gunneridae</taxon>
        <taxon>Pentapetalae</taxon>
        <taxon>asterids</taxon>
        <taxon>lamiids</taxon>
        <taxon>Gentianales</taxon>
        <taxon>Rubiaceae</taxon>
        <taxon>Ixoroideae</taxon>
        <taxon>Gardenieae complex</taxon>
        <taxon>Bertiereae - Coffeeae clade</taxon>
        <taxon>Coffeeae</taxon>
        <taxon>Coffea</taxon>
    </lineage>
</organism>
<feature type="region of interest" description="Disordered" evidence="1">
    <location>
        <begin position="161"/>
        <end position="213"/>
    </location>
</feature>
<protein>
    <recommendedName>
        <fullName evidence="2">SANTA domain-containing protein</fullName>
    </recommendedName>
</protein>
<dbReference type="GeneID" id="113696149"/>
<feature type="compositionally biased region" description="Polar residues" evidence="1">
    <location>
        <begin position="190"/>
        <end position="212"/>
    </location>
</feature>
<evidence type="ECO:0000313" key="6">
    <source>
        <dbReference type="RefSeq" id="XP_071908127.1"/>
    </source>
</evidence>
<evidence type="ECO:0000313" key="5">
    <source>
        <dbReference type="RefSeq" id="XP_071908126.1"/>
    </source>
</evidence>
<dbReference type="RefSeq" id="XP_071908126.1">
    <property type="nucleotide sequence ID" value="XM_072052025.1"/>
</dbReference>
<gene>
    <name evidence="4 5 6" type="primary">LOC113696149</name>
</gene>
<evidence type="ECO:0000259" key="2">
    <source>
        <dbReference type="Pfam" id="PF09133"/>
    </source>
</evidence>
<dbReference type="Pfam" id="PF09133">
    <property type="entry name" value="SANTA"/>
    <property type="match status" value="1"/>
</dbReference>
<reference evidence="4 5" key="1">
    <citation type="submission" date="2025-05" db="UniProtKB">
        <authorList>
            <consortium name="RefSeq"/>
        </authorList>
    </citation>
    <scope>IDENTIFICATION</scope>
    <source>
        <tissue evidence="4 5">Leaves</tissue>
    </source>
</reference>
<feature type="compositionally biased region" description="Basic and acidic residues" evidence="1">
    <location>
        <begin position="292"/>
        <end position="301"/>
    </location>
</feature>
<keyword evidence="3" id="KW-1185">Reference proteome</keyword>
<dbReference type="PANTHER" id="PTHR35311:SF9">
    <property type="entry name" value="KINETOCHORE-ASSOCIATED PROTEIN KNL-2 HOMOLOG"/>
    <property type="match status" value="1"/>
</dbReference>
<evidence type="ECO:0000313" key="4">
    <source>
        <dbReference type="RefSeq" id="XP_071908125.1"/>
    </source>
</evidence>
<feature type="region of interest" description="Disordered" evidence="1">
    <location>
        <begin position="275"/>
        <end position="350"/>
    </location>
</feature>
<dbReference type="Proteomes" id="UP001652660">
    <property type="component" value="Chromosome 6c"/>
</dbReference>
<feature type="compositionally biased region" description="Polar residues" evidence="1">
    <location>
        <begin position="404"/>
        <end position="417"/>
    </location>
</feature>
<dbReference type="PANTHER" id="PTHR35311">
    <property type="entry name" value="KINETOCHORE-ASSOCIATED PROTEIN KNL-2 HOMOLOG"/>
    <property type="match status" value="1"/>
</dbReference>